<evidence type="ECO:0000313" key="2">
    <source>
        <dbReference type="Proteomes" id="UP001264980"/>
    </source>
</evidence>
<keyword evidence="2" id="KW-1185">Reference proteome</keyword>
<proteinExistence type="predicted"/>
<accession>A0ABU1QUE5</accession>
<organism evidence="1 2">
    <name type="scientific">Dyadobacter fermentans</name>
    <dbReference type="NCBI Taxonomy" id="94254"/>
    <lineage>
        <taxon>Bacteria</taxon>
        <taxon>Pseudomonadati</taxon>
        <taxon>Bacteroidota</taxon>
        <taxon>Cytophagia</taxon>
        <taxon>Cytophagales</taxon>
        <taxon>Spirosomataceae</taxon>
        <taxon>Dyadobacter</taxon>
    </lineage>
</organism>
<dbReference type="Proteomes" id="UP001264980">
    <property type="component" value="Unassembled WGS sequence"/>
</dbReference>
<protein>
    <submittedName>
        <fullName evidence="1">Uncharacterized protein</fullName>
    </submittedName>
</protein>
<gene>
    <name evidence="1" type="ORF">J2W84_001839</name>
</gene>
<name>A0ABU1QUE5_9BACT</name>
<sequence length="94" mass="10790">MSAAKQEFVIEAIVAQITEARRTNKHYLIYTIPSSDVERKIVESIIVDLRTLGFHATHFSIPDQEPETPSSWDIYICWTETAKQDAVSRGYIFD</sequence>
<dbReference type="EMBL" id="JAVDTI010000002">
    <property type="protein sequence ID" value="MDR6804793.1"/>
    <property type="molecule type" value="Genomic_DNA"/>
</dbReference>
<evidence type="ECO:0000313" key="1">
    <source>
        <dbReference type="EMBL" id="MDR6804793.1"/>
    </source>
</evidence>
<reference evidence="1 2" key="1">
    <citation type="submission" date="2023-07" db="EMBL/GenBank/DDBJ databases">
        <title>Sorghum-associated microbial communities from plants grown in Nebraska, USA.</title>
        <authorList>
            <person name="Schachtman D."/>
        </authorList>
    </citation>
    <scope>NUCLEOTIDE SEQUENCE [LARGE SCALE GENOMIC DNA]</scope>
    <source>
        <strain evidence="1 2">BE57</strain>
    </source>
</reference>
<comment type="caution">
    <text evidence="1">The sequence shown here is derived from an EMBL/GenBank/DDBJ whole genome shotgun (WGS) entry which is preliminary data.</text>
</comment>
<dbReference type="RefSeq" id="WP_309982062.1">
    <property type="nucleotide sequence ID" value="NZ_JAVDTI010000002.1"/>
</dbReference>